<feature type="region of interest" description="Disordered" evidence="1">
    <location>
        <begin position="204"/>
        <end position="301"/>
    </location>
</feature>
<feature type="transmembrane region" description="Helical" evidence="2">
    <location>
        <begin position="156"/>
        <end position="178"/>
    </location>
</feature>
<evidence type="ECO:0000256" key="1">
    <source>
        <dbReference type="SAM" id="MobiDB-lite"/>
    </source>
</evidence>
<protein>
    <submittedName>
        <fullName evidence="3">Uncharacterized protein</fullName>
    </submittedName>
</protein>
<feature type="transmembrane region" description="Helical" evidence="2">
    <location>
        <begin position="12"/>
        <end position="37"/>
    </location>
</feature>
<feature type="compositionally biased region" description="Low complexity" evidence="1">
    <location>
        <begin position="264"/>
        <end position="286"/>
    </location>
</feature>
<proteinExistence type="predicted"/>
<keyword evidence="2" id="KW-1133">Transmembrane helix</keyword>
<keyword evidence="2" id="KW-0812">Transmembrane</keyword>
<evidence type="ECO:0000256" key="2">
    <source>
        <dbReference type="SAM" id="Phobius"/>
    </source>
</evidence>
<keyword evidence="2" id="KW-0472">Membrane</keyword>
<accession>A0A3P8JXP6</accession>
<evidence type="ECO:0000313" key="4">
    <source>
        <dbReference type="Proteomes" id="UP000271626"/>
    </source>
</evidence>
<sequence>MPDSPPASAPGATRIAGLCLAVLGAVGFAAATFTTWYRVTAPLPDIARLGDLPSEIEARINGIGTVTMPAYGNLDVSSSVPNDVAWGGWAAIVLAVATVVTAAAAALGPARWRPAGAWGTLAGGVLGAALGLYAQLVPVGTQPVSVGGFTLQVDTAASVGPPVVWIAALPVLLGAVLLDRARRSAPRRAAGPVGAAAAVVALRPRRRGTRVHPARLPDTRLPGRRRGGARPPRARAADASRPDAGRADAPGTVEPAGPGGRGVGAPRRTADAGAGAAPAPRTGARGADPHRGRAGRTAAAAARLGPELARHGAAEAGTAHPVGAAHPGGQAAAATGEGVTQTRDRDAAPPRSAVRQPHATLRSGGQPSSSATRARSRSISACSSASRSAATF</sequence>
<dbReference type="AlphaFoldDB" id="A0A3P8JXP6"/>
<evidence type="ECO:0000313" key="3">
    <source>
        <dbReference type="EMBL" id="VDR37594.1"/>
    </source>
</evidence>
<dbReference type="Proteomes" id="UP000271626">
    <property type="component" value="Chromosome"/>
</dbReference>
<feature type="compositionally biased region" description="Low complexity" evidence="1">
    <location>
        <begin position="368"/>
        <end position="392"/>
    </location>
</feature>
<dbReference type="OrthoDB" id="4775654at2"/>
<organism evidence="3 4">
    <name type="scientific">Tsukamurella paurometabola</name>
    <name type="common">Corynebacterium paurometabolum</name>
    <dbReference type="NCBI Taxonomy" id="2061"/>
    <lineage>
        <taxon>Bacteria</taxon>
        <taxon>Bacillati</taxon>
        <taxon>Actinomycetota</taxon>
        <taxon>Actinomycetes</taxon>
        <taxon>Mycobacteriales</taxon>
        <taxon>Tsukamurellaceae</taxon>
        <taxon>Tsukamurella</taxon>
    </lineage>
</organism>
<feature type="transmembrane region" description="Helical" evidence="2">
    <location>
        <begin position="86"/>
        <end position="108"/>
    </location>
</feature>
<feature type="compositionally biased region" description="Low complexity" evidence="1">
    <location>
        <begin position="319"/>
        <end position="336"/>
    </location>
</feature>
<feature type="compositionally biased region" description="Basic residues" evidence="1">
    <location>
        <begin position="204"/>
        <end position="213"/>
    </location>
</feature>
<feature type="transmembrane region" description="Helical" evidence="2">
    <location>
        <begin position="115"/>
        <end position="136"/>
    </location>
</feature>
<reference evidence="3 4" key="1">
    <citation type="submission" date="2018-12" db="EMBL/GenBank/DDBJ databases">
        <authorList>
            <consortium name="Pathogen Informatics"/>
        </authorList>
    </citation>
    <scope>NUCLEOTIDE SEQUENCE [LARGE SCALE GENOMIC DNA]</scope>
    <source>
        <strain evidence="3 4">NCTC10741</strain>
    </source>
</reference>
<name>A0A3P8JXP6_TSUPA</name>
<feature type="region of interest" description="Disordered" evidence="1">
    <location>
        <begin position="319"/>
        <end position="392"/>
    </location>
</feature>
<dbReference type="EMBL" id="LR131273">
    <property type="protein sequence ID" value="VDR37594.1"/>
    <property type="molecule type" value="Genomic_DNA"/>
</dbReference>
<feature type="compositionally biased region" description="Basic and acidic residues" evidence="1">
    <location>
        <begin position="235"/>
        <end position="246"/>
    </location>
</feature>
<dbReference type="RefSeq" id="WP_126194963.1">
    <property type="nucleotide sequence ID" value="NZ_CP085954.1"/>
</dbReference>
<gene>
    <name evidence="3" type="ORF">NCTC10741_00700</name>
</gene>